<proteinExistence type="predicted"/>
<keyword evidence="1" id="KW-0472">Membrane</keyword>
<feature type="transmembrane region" description="Helical" evidence="1">
    <location>
        <begin position="59"/>
        <end position="76"/>
    </location>
</feature>
<evidence type="ECO:0000256" key="1">
    <source>
        <dbReference type="SAM" id="Phobius"/>
    </source>
</evidence>
<protein>
    <submittedName>
        <fullName evidence="2">Uncharacterized protein</fullName>
    </submittedName>
</protein>
<accession>A0A6C0CQI4</accession>
<name>A0A6C0CQI4_9ZZZZ</name>
<keyword evidence="1" id="KW-0812">Transmembrane</keyword>
<sequence length="86" mass="10123">MAVRPQLTRTEAYLPPLIESITSSEKISDSLTKNTQFLSSWIQTVYVHLKTYYDYTETHFLNIIGMIGICVVLSYLKYRYETHRKI</sequence>
<keyword evidence="1" id="KW-1133">Transmembrane helix</keyword>
<evidence type="ECO:0000313" key="2">
    <source>
        <dbReference type="EMBL" id="QHT06751.1"/>
    </source>
</evidence>
<dbReference type="EMBL" id="MN739474">
    <property type="protein sequence ID" value="QHT06751.1"/>
    <property type="molecule type" value="Genomic_DNA"/>
</dbReference>
<organism evidence="2">
    <name type="scientific">viral metagenome</name>
    <dbReference type="NCBI Taxonomy" id="1070528"/>
    <lineage>
        <taxon>unclassified sequences</taxon>
        <taxon>metagenomes</taxon>
        <taxon>organismal metagenomes</taxon>
    </lineage>
</organism>
<dbReference type="AlphaFoldDB" id="A0A6C0CQI4"/>
<reference evidence="2" key="1">
    <citation type="journal article" date="2020" name="Nature">
        <title>Giant virus diversity and host interactions through global metagenomics.</title>
        <authorList>
            <person name="Schulz F."/>
            <person name="Roux S."/>
            <person name="Paez-Espino D."/>
            <person name="Jungbluth S."/>
            <person name="Walsh D.A."/>
            <person name="Denef V.J."/>
            <person name="McMahon K.D."/>
            <person name="Konstantinidis K.T."/>
            <person name="Eloe-Fadrosh E.A."/>
            <person name="Kyrpides N.C."/>
            <person name="Woyke T."/>
        </authorList>
    </citation>
    <scope>NUCLEOTIDE SEQUENCE</scope>
    <source>
        <strain evidence="2">GVMAG-M-3300021473-15</strain>
    </source>
</reference>